<evidence type="ECO:0000313" key="1">
    <source>
        <dbReference type="EMBL" id="MET4583724.1"/>
    </source>
</evidence>
<sequence length="87" mass="9258">MAQVEVGIVSYTVSADYFAEVGADFDTQAVDDAVLAQLNLLAPAGVTVHRNGTVTADEGVADEAREVDWPALLQRIDLDQILADNGR</sequence>
<dbReference type="RefSeq" id="WP_354025899.1">
    <property type="nucleotide sequence ID" value="NZ_JBEPSJ010000005.1"/>
</dbReference>
<keyword evidence="2" id="KW-1185">Reference proteome</keyword>
<comment type="caution">
    <text evidence="1">The sequence shown here is derived from an EMBL/GenBank/DDBJ whole genome shotgun (WGS) entry which is preliminary data.</text>
</comment>
<proteinExistence type="predicted"/>
<dbReference type="EMBL" id="JBEPSJ010000005">
    <property type="protein sequence ID" value="MET4583724.1"/>
    <property type="molecule type" value="Genomic_DNA"/>
</dbReference>
<reference evidence="1 2" key="1">
    <citation type="submission" date="2024-06" db="EMBL/GenBank/DDBJ databases">
        <title>Sorghum-associated microbial communities from plants grown in Nebraska, USA.</title>
        <authorList>
            <person name="Schachtman D."/>
        </authorList>
    </citation>
    <scope>NUCLEOTIDE SEQUENCE [LARGE SCALE GENOMIC DNA]</scope>
    <source>
        <strain evidence="1 2">2857</strain>
    </source>
</reference>
<accession>A0ABV2QRM4</accession>
<protein>
    <submittedName>
        <fullName evidence="1">Uncharacterized protein</fullName>
    </submittedName>
</protein>
<evidence type="ECO:0000313" key="2">
    <source>
        <dbReference type="Proteomes" id="UP001549257"/>
    </source>
</evidence>
<name>A0ABV2QRM4_9MICO</name>
<organism evidence="1 2">
    <name type="scientific">Conyzicola nivalis</name>
    <dbReference type="NCBI Taxonomy" id="1477021"/>
    <lineage>
        <taxon>Bacteria</taxon>
        <taxon>Bacillati</taxon>
        <taxon>Actinomycetota</taxon>
        <taxon>Actinomycetes</taxon>
        <taxon>Micrococcales</taxon>
        <taxon>Microbacteriaceae</taxon>
        <taxon>Conyzicola</taxon>
    </lineage>
</organism>
<dbReference type="Proteomes" id="UP001549257">
    <property type="component" value="Unassembled WGS sequence"/>
</dbReference>
<gene>
    <name evidence="1" type="ORF">ABIE21_003255</name>
</gene>